<gene>
    <name evidence="19" type="ORF">HLB44_22525</name>
</gene>
<evidence type="ECO:0000256" key="8">
    <source>
        <dbReference type="ARBA" id="ARBA00023004"/>
    </source>
</evidence>
<dbReference type="PANTHER" id="PTHR32552:SF89">
    <property type="entry name" value="CATECHOLATE SIDEROPHORE RECEPTOR FIU"/>
    <property type="match status" value="1"/>
</dbReference>
<evidence type="ECO:0000256" key="9">
    <source>
        <dbReference type="ARBA" id="ARBA00023065"/>
    </source>
</evidence>
<dbReference type="PROSITE" id="PS52016">
    <property type="entry name" value="TONB_DEPENDENT_REC_3"/>
    <property type="match status" value="1"/>
</dbReference>
<keyword evidence="9" id="KW-0406">Ion transport</keyword>
<evidence type="ECO:0000256" key="12">
    <source>
        <dbReference type="ARBA" id="ARBA00023170"/>
    </source>
</evidence>
<dbReference type="InterPro" id="IPR012910">
    <property type="entry name" value="Plug_dom"/>
</dbReference>
<evidence type="ECO:0000256" key="7">
    <source>
        <dbReference type="ARBA" id="ARBA00022729"/>
    </source>
</evidence>
<reference evidence="19 20" key="1">
    <citation type="submission" date="2020-05" db="EMBL/GenBank/DDBJ databases">
        <title>Aquincola sp. isolate from soil.</title>
        <authorList>
            <person name="Han J."/>
            <person name="Kim D.-U."/>
        </authorList>
    </citation>
    <scope>NUCLEOTIDE SEQUENCE [LARGE SCALE GENOMIC DNA]</scope>
    <source>
        <strain evidence="19 20">S2</strain>
    </source>
</reference>
<evidence type="ECO:0000256" key="13">
    <source>
        <dbReference type="ARBA" id="ARBA00023237"/>
    </source>
</evidence>
<evidence type="ECO:0000256" key="5">
    <source>
        <dbReference type="ARBA" id="ARBA00022496"/>
    </source>
</evidence>
<proteinExistence type="inferred from homology"/>
<evidence type="ECO:0000256" key="6">
    <source>
        <dbReference type="ARBA" id="ARBA00022692"/>
    </source>
</evidence>
<evidence type="ECO:0000259" key="18">
    <source>
        <dbReference type="Pfam" id="PF07715"/>
    </source>
</evidence>
<dbReference type="SUPFAM" id="SSF56935">
    <property type="entry name" value="Porins"/>
    <property type="match status" value="1"/>
</dbReference>
<dbReference type="RefSeq" id="WP_173127414.1">
    <property type="nucleotide sequence ID" value="NZ_JABRWJ010000007.1"/>
</dbReference>
<evidence type="ECO:0000256" key="4">
    <source>
        <dbReference type="ARBA" id="ARBA00022452"/>
    </source>
</evidence>
<evidence type="ECO:0000256" key="1">
    <source>
        <dbReference type="ARBA" id="ARBA00004571"/>
    </source>
</evidence>
<dbReference type="InterPro" id="IPR039426">
    <property type="entry name" value="TonB-dep_rcpt-like"/>
</dbReference>
<keyword evidence="8" id="KW-0408">Iron</keyword>
<dbReference type="PROSITE" id="PS51257">
    <property type="entry name" value="PROKAR_LIPOPROTEIN"/>
    <property type="match status" value="1"/>
</dbReference>
<evidence type="ECO:0000313" key="20">
    <source>
        <dbReference type="Proteomes" id="UP000737171"/>
    </source>
</evidence>
<keyword evidence="7 16" id="KW-0732">Signal</keyword>
<feature type="chain" id="PRO_5045971920" evidence="16">
    <location>
        <begin position="26"/>
        <end position="820"/>
    </location>
</feature>
<dbReference type="InterPro" id="IPR036942">
    <property type="entry name" value="Beta-barrel_TonB_sf"/>
</dbReference>
<dbReference type="InterPro" id="IPR037066">
    <property type="entry name" value="Plug_dom_sf"/>
</dbReference>
<comment type="subcellular location">
    <subcellularLocation>
        <location evidence="1 14">Cell outer membrane</location>
        <topology evidence="1 14">Multi-pass membrane protein</topology>
    </subcellularLocation>
</comment>
<keyword evidence="6 14" id="KW-0812">Transmembrane</keyword>
<keyword evidence="13 14" id="KW-0998">Cell outer membrane</keyword>
<feature type="signal peptide" evidence="16">
    <location>
        <begin position="1"/>
        <end position="25"/>
    </location>
</feature>
<dbReference type="Pfam" id="PF00593">
    <property type="entry name" value="TonB_dep_Rec_b-barrel"/>
    <property type="match status" value="1"/>
</dbReference>
<feature type="domain" description="TonB-dependent receptor plug" evidence="18">
    <location>
        <begin position="57"/>
        <end position="150"/>
    </location>
</feature>
<accession>A0ABX2EMD4</accession>
<sequence>MRMTLGLLATAASLACAGARAQAPAAPPATSSDAPADAATSTIVVTAKALGKGEARANSVVSIETIQDQPAGLDPLKLVARVPGLQVGSSDSLTGSFSMRLSMRGLNKEQIGVSIDGIPNGSTLSNGGTMPNRLLDPSNLFWIEVSQTAGDIGTPSNQALGGFIEFKTRDPARQAGALAELSAGSYDYQRQFVRYDTGDIGFGTRAFFSASHNYVETWPGEHSGRSRRDHFDLKTLTEFAGGHKLRWTASYNNMADNDYDALALRAASTFKAVFEKNPNTDALTDAWTGNPAIDQNNRRTRGIASRELFTHLNASIKLGDTTRLELKPYLHRQEGEGNFYVPYKQLPVDGQLYSAVPPGGRPVATVQECYANQYARTASGALIPTSAVVFPAGVTAASLAAAGCPAAARFQMNPQASWGAREATARLGIYYTRRHGALGELQWRLGERHAMRAGGWVEKIERTKGRNWYLATDPKAGPDFEASALYSTTQDRQYASTTTMAYLQDKISLLDEAAELDLGLTAQRFSETYRSPVEFNGQRALAVSSGVLPKVAALYRFNDDLEVFASASKNFSALPDSVFEGTAAVGSKKGVEPETSVNVDAGLRWSRGPHGASFQVYSIDYRNRISIQNGNPDGDIFGRDATTSFLNQGGIRSKGFEVTGRTQWGPWTLYANYAFNDAYYVEDTAFEGIRKGDPVLGAARHNAFVELALKPSDATRVTLNAKHVGKAAGTYHEYSSGGVTYAREYLPAYTLVGLSAKWKLPRAWSGPLKQAELSFNVDNLTDKRYLGGVGMELTTSNPLTSGRYFLGGPRTFFVTLRAEI</sequence>
<evidence type="ECO:0000256" key="3">
    <source>
        <dbReference type="ARBA" id="ARBA00022448"/>
    </source>
</evidence>
<dbReference type="PANTHER" id="PTHR32552">
    <property type="entry name" value="FERRICHROME IRON RECEPTOR-RELATED"/>
    <property type="match status" value="1"/>
</dbReference>
<name>A0ABX2EMD4_9BURK</name>
<dbReference type="Pfam" id="PF07715">
    <property type="entry name" value="Plug"/>
    <property type="match status" value="1"/>
</dbReference>
<evidence type="ECO:0000256" key="16">
    <source>
        <dbReference type="SAM" id="SignalP"/>
    </source>
</evidence>
<evidence type="ECO:0000256" key="2">
    <source>
        <dbReference type="ARBA" id="ARBA00009810"/>
    </source>
</evidence>
<evidence type="ECO:0000256" key="14">
    <source>
        <dbReference type="PROSITE-ProRule" id="PRU01360"/>
    </source>
</evidence>
<evidence type="ECO:0000256" key="10">
    <source>
        <dbReference type="ARBA" id="ARBA00023077"/>
    </source>
</evidence>
<dbReference type="InterPro" id="IPR000531">
    <property type="entry name" value="Beta-barrel_TonB"/>
</dbReference>
<keyword evidence="20" id="KW-1185">Reference proteome</keyword>
<protein>
    <submittedName>
        <fullName evidence="19">TonB-dependent receptor</fullName>
    </submittedName>
</protein>
<comment type="similarity">
    <text evidence="2 14 15">Belongs to the TonB-dependent receptor family.</text>
</comment>
<keyword evidence="4 14" id="KW-1134">Transmembrane beta strand</keyword>
<dbReference type="Gene3D" id="2.40.170.20">
    <property type="entry name" value="TonB-dependent receptor, beta-barrel domain"/>
    <property type="match status" value="1"/>
</dbReference>
<evidence type="ECO:0000256" key="15">
    <source>
        <dbReference type="RuleBase" id="RU003357"/>
    </source>
</evidence>
<keyword evidence="5" id="KW-0410">Iron transport</keyword>
<dbReference type="Proteomes" id="UP000737171">
    <property type="component" value="Unassembled WGS sequence"/>
</dbReference>
<evidence type="ECO:0000259" key="17">
    <source>
        <dbReference type="Pfam" id="PF00593"/>
    </source>
</evidence>
<keyword evidence="12 19" id="KW-0675">Receptor</keyword>
<dbReference type="EMBL" id="JABRWJ010000007">
    <property type="protein sequence ID" value="NRF69785.1"/>
    <property type="molecule type" value="Genomic_DNA"/>
</dbReference>
<keyword evidence="10 15" id="KW-0798">TonB box</keyword>
<keyword evidence="11 14" id="KW-0472">Membrane</keyword>
<evidence type="ECO:0000256" key="11">
    <source>
        <dbReference type="ARBA" id="ARBA00023136"/>
    </source>
</evidence>
<dbReference type="Gene3D" id="2.170.130.10">
    <property type="entry name" value="TonB-dependent receptor, plug domain"/>
    <property type="match status" value="1"/>
</dbReference>
<organism evidence="19 20">
    <name type="scientific">Pseudaquabacterium terrae</name>
    <dbReference type="NCBI Taxonomy" id="2732868"/>
    <lineage>
        <taxon>Bacteria</taxon>
        <taxon>Pseudomonadati</taxon>
        <taxon>Pseudomonadota</taxon>
        <taxon>Betaproteobacteria</taxon>
        <taxon>Burkholderiales</taxon>
        <taxon>Sphaerotilaceae</taxon>
        <taxon>Pseudaquabacterium</taxon>
    </lineage>
</organism>
<keyword evidence="3 14" id="KW-0813">Transport</keyword>
<evidence type="ECO:0000313" key="19">
    <source>
        <dbReference type="EMBL" id="NRF69785.1"/>
    </source>
</evidence>
<feature type="domain" description="TonB-dependent receptor-like beta-barrel" evidence="17">
    <location>
        <begin position="430"/>
        <end position="780"/>
    </location>
</feature>
<comment type="caution">
    <text evidence="19">The sequence shown here is derived from an EMBL/GenBank/DDBJ whole genome shotgun (WGS) entry which is preliminary data.</text>
</comment>